<keyword evidence="1" id="KW-0802">TPR repeat</keyword>
<protein>
    <submittedName>
        <fullName evidence="2">Tetratricopeptide repeat protein</fullName>
    </submittedName>
</protein>
<dbReference type="Proteomes" id="UP000825179">
    <property type="component" value="Chromosome"/>
</dbReference>
<dbReference type="Gene3D" id="1.25.40.10">
    <property type="entry name" value="Tetratricopeptide repeat domain"/>
    <property type="match status" value="1"/>
</dbReference>
<sequence length="392" mass="46666">MEKISPLSIQIHFRETLPHLHYTKFLTVPLCKLLKQLEEYIKDDRLKEARRTLDFIDAHYDTIYCITQEVYLDLLKTYYYFKDNQTSMGIKTYEQRVLIYTQGCEMSPDLKYIYSYVSGLYYFNLKEYPLSLKYFLFARKEAKVISWVAESFLGLAIVCHKLGYKYRGIDFARKAFELFQEANSRIGTFKAILILGTLHWEIGEIKTARAQLDKALRLCNTDLCEPWKGMIYYYLGLIYFSEEDFGESLDYFYKSLKIDNRISPVIRTYYYILDIHLRQGDLRRVRQILNKVSSHIQSEEDKYILKVIKARLNFVLGNNKLYEKDMIEALNYFNKYGTWQEAESLASELAEYFAKQKRYKAACLTLSKSLESTKKMRTKEFECSELIEQYFI</sequence>
<evidence type="ECO:0000256" key="1">
    <source>
        <dbReference type="PROSITE-ProRule" id="PRU00339"/>
    </source>
</evidence>
<dbReference type="PROSITE" id="PS50005">
    <property type="entry name" value="TPR"/>
    <property type="match status" value="1"/>
</dbReference>
<evidence type="ECO:0000313" key="2">
    <source>
        <dbReference type="EMBL" id="QZT35532.1"/>
    </source>
</evidence>
<evidence type="ECO:0000313" key="3">
    <source>
        <dbReference type="Proteomes" id="UP000825179"/>
    </source>
</evidence>
<reference evidence="2 3" key="1">
    <citation type="journal article" date="2020" name="Extremophiles">
        <title>Genomic analysis of Caldalkalibacillus thermarum TA2.A1 reveals aerobic alkaliphilic metabolism and evolutionary hallmarks linking alkaliphilic bacteria and plant life.</title>
        <authorList>
            <person name="de Jong S.I."/>
            <person name="van den Broek M.A."/>
            <person name="Merkel A.Y."/>
            <person name="de la Torre Cortes P."/>
            <person name="Kalamorz F."/>
            <person name="Cook G.M."/>
            <person name="van Loosdrecht M.C.M."/>
            <person name="McMillan D.G.G."/>
        </authorList>
    </citation>
    <scope>NUCLEOTIDE SEQUENCE [LARGE SCALE GENOMIC DNA]</scope>
    <source>
        <strain evidence="2 3">TA2.A1</strain>
    </source>
</reference>
<dbReference type="EMBL" id="CP082237">
    <property type="protein sequence ID" value="QZT35532.1"/>
    <property type="molecule type" value="Genomic_DNA"/>
</dbReference>
<dbReference type="SUPFAM" id="SSF48452">
    <property type="entry name" value="TPR-like"/>
    <property type="match status" value="1"/>
</dbReference>
<dbReference type="SMART" id="SM00028">
    <property type="entry name" value="TPR"/>
    <property type="match status" value="3"/>
</dbReference>
<keyword evidence="3" id="KW-1185">Reference proteome</keyword>
<dbReference type="InterPro" id="IPR019734">
    <property type="entry name" value="TPR_rpt"/>
</dbReference>
<dbReference type="InterPro" id="IPR011990">
    <property type="entry name" value="TPR-like_helical_dom_sf"/>
</dbReference>
<proteinExistence type="predicted"/>
<gene>
    <name evidence="2" type="ORF">HUR95_04590</name>
</gene>
<dbReference type="AlphaFoldDB" id="A0A8X8I884"/>
<dbReference type="RefSeq" id="WP_222823255.1">
    <property type="nucleotide sequence ID" value="NZ_CP082237.1"/>
</dbReference>
<accession>A0A8X8I884</accession>
<name>A0A8X8I884_CALTT</name>
<dbReference type="KEGG" id="cthu:HUR95_04590"/>
<organism evidence="2 3">
    <name type="scientific">Caldalkalibacillus thermarum (strain TA2.A1)</name>
    <dbReference type="NCBI Taxonomy" id="986075"/>
    <lineage>
        <taxon>Bacteria</taxon>
        <taxon>Bacillati</taxon>
        <taxon>Bacillota</taxon>
        <taxon>Bacilli</taxon>
        <taxon>Bacillales</taxon>
        <taxon>Bacillaceae</taxon>
        <taxon>Caldalkalibacillus</taxon>
    </lineage>
</organism>
<feature type="repeat" description="TPR" evidence="1">
    <location>
        <begin position="229"/>
        <end position="262"/>
    </location>
</feature>